<reference evidence="3 4" key="1">
    <citation type="journal article" date="2016" name="Nat. Commun.">
        <title>Thousands of microbial genomes shed light on interconnected biogeochemical processes in an aquifer system.</title>
        <authorList>
            <person name="Anantharaman K."/>
            <person name="Brown C.T."/>
            <person name="Hug L.A."/>
            <person name="Sharon I."/>
            <person name="Castelle C.J."/>
            <person name="Probst A.J."/>
            <person name="Thomas B.C."/>
            <person name="Singh A."/>
            <person name="Wilkins M.J."/>
            <person name="Karaoz U."/>
            <person name="Brodie E.L."/>
            <person name="Williams K.H."/>
            <person name="Hubbard S.S."/>
            <person name="Banfield J.F."/>
        </authorList>
    </citation>
    <scope>NUCLEOTIDE SEQUENCE [LARGE SCALE GENOMIC DNA]</scope>
</reference>
<name>A0A1F7I851_9BACT</name>
<organism evidence="3 4">
    <name type="scientific">Candidatus Roizmanbacteria bacterium RIFCSPLOWO2_01_FULL_37_12</name>
    <dbReference type="NCBI Taxonomy" id="1802056"/>
    <lineage>
        <taxon>Bacteria</taxon>
        <taxon>Candidatus Roizmaniibacteriota</taxon>
    </lineage>
</organism>
<dbReference type="InterPro" id="IPR008963">
    <property type="entry name" value="Purple_acid_Pase-like_N"/>
</dbReference>
<dbReference type="InterPro" id="IPR013783">
    <property type="entry name" value="Ig-like_fold"/>
</dbReference>
<feature type="transmembrane region" description="Helical" evidence="1">
    <location>
        <begin position="409"/>
        <end position="429"/>
    </location>
</feature>
<keyword evidence="1" id="KW-0472">Membrane</keyword>
<dbReference type="STRING" id="1802056.A2954_07680"/>
<evidence type="ECO:0000313" key="3">
    <source>
        <dbReference type="EMBL" id="OGK39534.1"/>
    </source>
</evidence>
<keyword evidence="1" id="KW-1133">Transmembrane helix</keyword>
<keyword evidence="1" id="KW-0812">Transmembrane</keyword>
<protein>
    <recommendedName>
        <fullName evidence="2">Purple acid phosphatase N-terminal domain-containing protein</fullName>
    </recommendedName>
</protein>
<dbReference type="SUPFAM" id="SSF49363">
    <property type="entry name" value="Purple acid phosphatase, N-terminal domain"/>
    <property type="match status" value="1"/>
</dbReference>
<proteinExistence type="predicted"/>
<evidence type="ECO:0000313" key="4">
    <source>
        <dbReference type="Proteomes" id="UP000177698"/>
    </source>
</evidence>
<dbReference type="Proteomes" id="UP000177698">
    <property type="component" value="Unassembled WGS sequence"/>
</dbReference>
<accession>A0A1F7I851</accession>
<sequence>MTYSKYFYPQDPKIPTPITIAIIILLIIFISRLFTTSPLPSRASKKGVKGLSIVNPSNNQVGIFWQTDAEESGWVIYGKNERTLNEIASDERDVQNKKKLYFNHFALLRNLKPDTQYFYKIVSNNQVIEAKNSTPFFFKTPTIQTSVLNLNPAYGKVIKENGQPLENAFVFILLDKAFPLITLSKTTGEWLIPLNLILNKETLKNETVNPEDKLTIEIIASDRKKSKIASDISTVSPLPQTVIIGKDYDFLNKEDILSVFSDNKTKTTQIEILFPKDSGVIPGNKPIIKGTAIPGNEVEVIIESVKNYSFKTKADRGGIWSVIVTEGLPAGSNRLLIRTKDTSGKNVQLTRTFSIAKSGEQVLAAATPEATFIPTEVPTIDLSPTLFYTPYASQSPIVSESPPTSGINFIPFSVASASLIILGLGILLAF</sequence>
<dbReference type="InterPro" id="IPR015914">
    <property type="entry name" value="PAPs_N"/>
</dbReference>
<evidence type="ECO:0000259" key="2">
    <source>
        <dbReference type="Pfam" id="PF16656"/>
    </source>
</evidence>
<dbReference type="Gene3D" id="2.60.40.10">
    <property type="entry name" value="Immunoglobulins"/>
    <property type="match status" value="1"/>
</dbReference>
<dbReference type="AlphaFoldDB" id="A0A1F7I851"/>
<feature type="transmembrane region" description="Helical" evidence="1">
    <location>
        <begin position="14"/>
        <end position="35"/>
    </location>
</feature>
<dbReference type="EMBL" id="MGAG01000040">
    <property type="protein sequence ID" value="OGK39534.1"/>
    <property type="molecule type" value="Genomic_DNA"/>
</dbReference>
<dbReference type="Gene3D" id="2.60.40.380">
    <property type="entry name" value="Purple acid phosphatase-like, N-terminal"/>
    <property type="match status" value="1"/>
</dbReference>
<dbReference type="Pfam" id="PF16656">
    <property type="entry name" value="Pur_ac_phosph_N"/>
    <property type="match status" value="1"/>
</dbReference>
<gene>
    <name evidence="3" type="ORF">A2954_07680</name>
</gene>
<evidence type="ECO:0000256" key="1">
    <source>
        <dbReference type="SAM" id="Phobius"/>
    </source>
</evidence>
<dbReference type="GO" id="GO:0003993">
    <property type="term" value="F:acid phosphatase activity"/>
    <property type="evidence" value="ECO:0007669"/>
    <property type="project" value="InterPro"/>
</dbReference>
<comment type="caution">
    <text evidence="3">The sequence shown here is derived from an EMBL/GenBank/DDBJ whole genome shotgun (WGS) entry which is preliminary data.</text>
</comment>
<dbReference type="GO" id="GO:0046872">
    <property type="term" value="F:metal ion binding"/>
    <property type="evidence" value="ECO:0007669"/>
    <property type="project" value="InterPro"/>
</dbReference>
<feature type="domain" description="Purple acid phosphatase N-terminal" evidence="2">
    <location>
        <begin position="51"/>
        <end position="140"/>
    </location>
</feature>